<dbReference type="InterPro" id="IPR010327">
    <property type="entry name" value="FldB/FldC_alpha/beta"/>
</dbReference>
<dbReference type="EMBL" id="SDPT01000002">
    <property type="protein sequence ID" value="RXZ32289.1"/>
    <property type="molecule type" value="Genomic_DNA"/>
</dbReference>
<evidence type="ECO:0000256" key="1">
    <source>
        <dbReference type="ARBA" id="ARBA00005806"/>
    </source>
</evidence>
<comment type="similarity">
    <text evidence="1">Belongs to the FldB/FldC dehydratase alpha/beta subunit family.</text>
</comment>
<sequence>MRVIRTIGSDAPFTWLRAAGFAPVRLAPAAGDTPRADAVMGPAAGRRRAHRLMERLLDPALAEVPILITRADAEQAQIFAALRERLRLGEPAPRYLHLLDLVHQDRAASARYNAARLAQLDAWLVSLGGSPVTDARLASAARDERGTLDLLRSACELRRSEAPPLTGTDVLHLIGCTAILPPDELATHLRAIVHDPAPRASGPGRRAFVTGTAHEDDGAYLALEAEGFDLVGDDHDWGERRLVPPPVTREEAAAPLYQAPLSARWPAADAVTTGSDARQTSADLVLHLTLDGDEAAPWHVAALTRSLAGGPRLERRRIGIAAAKPGAPKPRPAAPRPSAPRSRKSLTSLASFGSYQREWFQSLRAQVADGAPFACVNANAPQEILRALDVPFVVNQWWASIVAAKQQTGRYRALLAEHDHPTDVEAYSAQGIAALFDHDPAEAPWGGLPRPDFVHAVSSSDATPAIFDNWAQESGARPFLYERTVDPRLSIATQWWEDLPDRWEDALEPERLDLLVAELQTVIADLEAATGRSFSTERLVEVMNLVNEQEEYYRRTRDLIARTVPAPISIVDSMPATMVPQWHRGTRWARDAARAFHDEVAERVRTGAGVVADERVRLMWVGRGLWSETAFYQRWEESHGAVFVWSMYLALAADGYIRHFDRGRDPLRALAARFLTMGDELRMPSWAGPWHVHEAQTHQVDGAVALADADPFVLRALAAAGVPVLELGVDNFAMDPETTGALEQRITAFIEGPATAQATARRGSAGA</sequence>
<dbReference type="Proteomes" id="UP000292347">
    <property type="component" value="Unassembled WGS sequence"/>
</dbReference>
<organism evidence="3 4">
    <name type="scientific">Sphingomonas desiccabilis</name>
    <dbReference type="NCBI Taxonomy" id="429134"/>
    <lineage>
        <taxon>Bacteria</taxon>
        <taxon>Pseudomonadati</taxon>
        <taxon>Pseudomonadota</taxon>
        <taxon>Alphaproteobacteria</taxon>
        <taxon>Sphingomonadales</taxon>
        <taxon>Sphingomonadaceae</taxon>
        <taxon>Sphingomonas</taxon>
    </lineage>
</organism>
<dbReference type="Pfam" id="PF06050">
    <property type="entry name" value="HGD-D"/>
    <property type="match status" value="2"/>
</dbReference>
<dbReference type="OrthoDB" id="3175226at2"/>
<dbReference type="Gene3D" id="3.40.50.11890">
    <property type="match status" value="1"/>
</dbReference>
<comment type="caution">
    <text evidence="3">The sequence shown here is derived from an EMBL/GenBank/DDBJ whole genome shotgun (WGS) entry which is preliminary data.</text>
</comment>
<feature type="compositionally biased region" description="Pro residues" evidence="2">
    <location>
        <begin position="327"/>
        <end position="338"/>
    </location>
</feature>
<protein>
    <submittedName>
        <fullName evidence="3">2-hydroxyacyl-CoA dehydratase</fullName>
    </submittedName>
</protein>
<keyword evidence="4" id="KW-1185">Reference proteome</keyword>
<dbReference type="AlphaFoldDB" id="A0A4Q2IVN8"/>
<proteinExistence type="inferred from homology"/>
<dbReference type="Gene3D" id="1.20.1270.370">
    <property type="match status" value="1"/>
</dbReference>
<dbReference type="PANTHER" id="PTHR30548:SF1">
    <property type="entry name" value="DEHYDRATASE SUBUNIT MJ0007-RELATED"/>
    <property type="match status" value="1"/>
</dbReference>
<evidence type="ECO:0000256" key="2">
    <source>
        <dbReference type="SAM" id="MobiDB-lite"/>
    </source>
</evidence>
<evidence type="ECO:0000313" key="4">
    <source>
        <dbReference type="Proteomes" id="UP000292347"/>
    </source>
</evidence>
<dbReference type="PANTHER" id="PTHR30548">
    <property type="entry name" value="2-HYDROXYGLUTARYL-COA DEHYDRATASE, D-COMPONENT-RELATED"/>
    <property type="match status" value="1"/>
</dbReference>
<feature type="region of interest" description="Disordered" evidence="2">
    <location>
        <begin position="320"/>
        <end position="345"/>
    </location>
</feature>
<reference evidence="3 4" key="1">
    <citation type="submission" date="2019-01" db="EMBL/GenBank/DDBJ databases">
        <title>Sphingomonas mucosissima sp. nov. and Sphingomonas desiccabilis sp. nov., from biological soil crusts in the Colorado Plateau, USA.</title>
        <authorList>
            <person name="Zhu D."/>
        </authorList>
    </citation>
    <scope>NUCLEOTIDE SEQUENCE [LARGE SCALE GENOMIC DNA]</scope>
    <source>
        <strain evidence="3 4">CP1D</strain>
    </source>
</reference>
<accession>A0A4Q2IVN8</accession>
<name>A0A4Q2IVN8_9SPHN</name>
<dbReference type="Gene3D" id="3.40.50.11900">
    <property type="match status" value="1"/>
</dbReference>
<gene>
    <name evidence="3" type="ORF">EO081_12710</name>
</gene>
<evidence type="ECO:0000313" key="3">
    <source>
        <dbReference type="EMBL" id="RXZ32289.1"/>
    </source>
</evidence>